<comment type="caution">
    <text evidence="1">The sequence shown here is derived from an EMBL/GenBank/DDBJ whole genome shotgun (WGS) entry which is preliminary data.</text>
</comment>
<proteinExistence type="predicted"/>
<dbReference type="EMBL" id="JANPWB010000009">
    <property type="protein sequence ID" value="KAJ1151465.1"/>
    <property type="molecule type" value="Genomic_DNA"/>
</dbReference>
<organism evidence="1 2">
    <name type="scientific">Pleurodeles waltl</name>
    <name type="common">Iberian ribbed newt</name>
    <dbReference type="NCBI Taxonomy" id="8319"/>
    <lineage>
        <taxon>Eukaryota</taxon>
        <taxon>Metazoa</taxon>
        <taxon>Chordata</taxon>
        <taxon>Craniata</taxon>
        <taxon>Vertebrata</taxon>
        <taxon>Euteleostomi</taxon>
        <taxon>Amphibia</taxon>
        <taxon>Batrachia</taxon>
        <taxon>Caudata</taxon>
        <taxon>Salamandroidea</taxon>
        <taxon>Salamandridae</taxon>
        <taxon>Pleurodelinae</taxon>
        <taxon>Pleurodeles</taxon>
    </lineage>
</organism>
<name>A0AAV7RJ04_PLEWA</name>
<gene>
    <name evidence="1" type="ORF">NDU88_004245</name>
</gene>
<dbReference type="AlphaFoldDB" id="A0AAV7RJ04"/>
<protein>
    <submittedName>
        <fullName evidence="1">Uncharacterized protein</fullName>
    </submittedName>
</protein>
<dbReference type="Proteomes" id="UP001066276">
    <property type="component" value="Chromosome 5"/>
</dbReference>
<reference evidence="1" key="1">
    <citation type="journal article" date="2022" name="bioRxiv">
        <title>Sequencing and chromosome-scale assembly of the giantPleurodeles waltlgenome.</title>
        <authorList>
            <person name="Brown T."/>
            <person name="Elewa A."/>
            <person name="Iarovenko S."/>
            <person name="Subramanian E."/>
            <person name="Araus A.J."/>
            <person name="Petzold A."/>
            <person name="Susuki M."/>
            <person name="Suzuki K.-i.T."/>
            <person name="Hayashi T."/>
            <person name="Toyoda A."/>
            <person name="Oliveira C."/>
            <person name="Osipova E."/>
            <person name="Leigh N.D."/>
            <person name="Simon A."/>
            <person name="Yun M.H."/>
        </authorList>
    </citation>
    <scope>NUCLEOTIDE SEQUENCE</scope>
    <source>
        <strain evidence="1">20211129_DDA</strain>
        <tissue evidence="1">Liver</tissue>
    </source>
</reference>
<accession>A0AAV7RJ04</accession>
<evidence type="ECO:0000313" key="2">
    <source>
        <dbReference type="Proteomes" id="UP001066276"/>
    </source>
</evidence>
<evidence type="ECO:0000313" key="1">
    <source>
        <dbReference type="EMBL" id="KAJ1151465.1"/>
    </source>
</evidence>
<keyword evidence="2" id="KW-1185">Reference proteome</keyword>
<sequence length="154" mass="17799">MPTSYFQPDRFLKSSPVEKEVPDICPWQEATPGIPIAFMEWCQQGSFKEVCPGKEPDCLEMEVDPEEAALNAKNEIEMLFADGEEKTQDTETRNSCSMRREAHPETAVEEALDVSDWQEGRFSDLLYSHILERMGMEGWKEGERFILKKLRAQY</sequence>